<protein>
    <recommendedName>
        <fullName evidence="1">Retropepsin-like aspartic endopeptidase domain-containing protein</fullName>
    </recommendedName>
</protein>
<feature type="domain" description="Retropepsin-like aspartic endopeptidase" evidence="1">
    <location>
        <begin position="5"/>
        <end position="134"/>
    </location>
</feature>
<dbReference type="InterPro" id="IPR021109">
    <property type="entry name" value="Peptidase_aspartic_dom_sf"/>
</dbReference>
<dbReference type="PANTHER" id="PTHR38037:SF2">
    <property type="entry name" value="ATP-DEPENDENT ZINC PROTEASE DOMAIN-CONTAINING PROTEIN-RELATED"/>
    <property type="match status" value="1"/>
</dbReference>
<sequence length="149" mass="17316">MEKKIIGRKEKISIPEFDLKLAWAKVDTGAYTSSIHAENIQVVEKEGKKVLCFQVLMPDHKSYTGKTLEFEKFREKRVKNSFGQAESRYLIEITFKFAGEEYPAEFTLSDRSSMRNAILLGRKILRNRFLVDVSGFNLAKIYRKKETKV</sequence>
<evidence type="ECO:0000313" key="3">
    <source>
        <dbReference type="Proteomes" id="UP000588604"/>
    </source>
</evidence>
<name>A0A841N114_9BACT</name>
<dbReference type="InterPro" id="IPR008503">
    <property type="entry name" value="Asp_endopeptidase"/>
</dbReference>
<dbReference type="EMBL" id="JACIJO010000004">
    <property type="protein sequence ID" value="MBB6328628.1"/>
    <property type="molecule type" value="Genomic_DNA"/>
</dbReference>
<comment type="caution">
    <text evidence="2">The sequence shown here is derived from an EMBL/GenBank/DDBJ whole genome shotgun (WGS) entry which is preliminary data.</text>
</comment>
<evidence type="ECO:0000259" key="1">
    <source>
        <dbReference type="Pfam" id="PF05618"/>
    </source>
</evidence>
<proteinExistence type="predicted"/>
<dbReference type="RefSeq" id="WP_184497896.1">
    <property type="nucleotide sequence ID" value="NZ_JACIJO010000004.1"/>
</dbReference>
<keyword evidence="3" id="KW-1185">Reference proteome</keyword>
<organism evidence="2 3">
    <name type="scientific">Algoriphagus iocasae</name>
    <dbReference type="NCBI Taxonomy" id="1836499"/>
    <lineage>
        <taxon>Bacteria</taxon>
        <taxon>Pseudomonadati</taxon>
        <taxon>Bacteroidota</taxon>
        <taxon>Cytophagia</taxon>
        <taxon>Cytophagales</taxon>
        <taxon>Cyclobacteriaceae</taxon>
        <taxon>Algoriphagus</taxon>
    </lineage>
</organism>
<dbReference type="AlphaFoldDB" id="A0A841N114"/>
<dbReference type="SUPFAM" id="SSF50630">
    <property type="entry name" value="Acid proteases"/>
    <property type="match status" value="1"/>
</dbReference>
<dbReference type="Pfam" id="PF05618">
    <property type="entry name" value="Zn_protease"/>
    <property type="match status" value="1"/>
</dbReference>
<dbReference type="Proteomes" id="UP000588604">
    <property type="component" value="Unassembled WGS sequence"/>
</dbReference>
<accession>A0A841N114</accession>
<evidence type="ECO:0000313" key="2">
    <source>
        <dbReference type="EMBL" id="MBB6328628.1"/>
    </source>
</evidence>
<gene>
    <name evidence="2" type="ORF">FHS59_004284</name>
</gene>
<reference evidence="2 3" key="1">
    <citation type="submission" date="2020-08" db="EMBL/GenBank/DDBJ databases">
        <title>Genomic Encyclopedia of Type Strains, Phase IV (KMG-IV): sequencing the most valuable type-strain genomes for metagenomic binning, comparative biology and taxonomic classification.</title>
        <authorList>
            <person name="Goeker M."/>
        </authorList>
    </citation>
    <scope>NUCLEOTIDE SEQUENCE [LARGE SCALE GENOMIC DNA]</scope>
    <source>
        <strain evidence="2 3">DSM 102044</strain>
    </source>
</reference>
<dbReference type="Gene3D" id="2.40.70.10">
    <property type="entry name" value="Acid Proteases"/>
    <property type="match status" value="1"/>
</dbReference>
<dbReference type="PANTHER" id="PTHR38037">
    <property type="entry name" value="ZN_PROTEASE DOMAIN-CONTAINING PROTEIN"/>
    <property type="match status" value="1"/>
</dbReference>